<dbReference type="InterPro" id="IPR036388">
    <property type="entry name" value="WH-like_DNA-bd_sf"/>
</dbReference>
<keyword evidence="9" id="KW-1185">Reference proteome</keyword>
<gene>
    <name evidence="8" type="ORF">CKO31_05675</name>
</gene>
<keyword evidence="2" id="KW-0805">Transcription regulation</keyword>
<organism evidence="8 9">
    <name type="scientific">Thiohalocapsa halophila</name>
    <dbReference type="NCBI Taxonomy" id="69359"/>
    <lineage>
        <taxon>Bacteria</taxon>
        <taxon>Pseudomonadati</taxon>
        <taxon>Pseudomonadota</taxon>
        <taxon>Gammaproteobacteria</taxon>
        <taxon>Chromatiales</taxon>
        <taxon>Chromatiaceae</taxon>
        <taxon>Thiohalocapsa</taxon>
    </lineage>
</organism>
<protein>
    <submittedName>
        <fullName evidence="8">Transcriptional activator NhaR</fullName>
    </submittedName>
</protein>
<reference evidence="8 9" key="1">
    <citation type="journal article" date="2020" name="Microorganisms">
        <title>Osmotic Adaptation and Compatible Solute Biosynthesis of Phototrophic Bacteria as Revealed from Genome Analyses.</title>
        <authorList>
            <person name="Imhoff J.F."/>
            <person name="Rahn T."/>
            <person name="Kunzel S."/>
            <person name="Keller A."/>
            <person name="Neulinger S.C."/>
        </authorList>
    </citation>
    <scope>NUCLEOTIDE SEQUENCE [LARGE SCALE GENOMIC DNA]</scope>
    <source>
        <strain evidence="8 9">DSM 6210</strain>
    </source>
</reference>
<dbReference type="InterPro" id="IPR036390">
    <property type="entry name" value="WH_DNA-bd_sf"/>
</dbReference>
<dbReference type="Pfam" id="PF00126">
    <property type="entry name" value="HTH_1"/>
    <property type="match status" value="1"/>
</dbReference>
<feature type="domain" description="HTH lysR-type" evidence="7">
    <location>
        <begin position="4"/>
        <end position="61"/>
    </location>
</feature>
<evidence type="ECO:0000256" key="3">
    <source>
        <dbReference type="ARBA" id="ARBA00023125"/>
    </source>
</evidence>
<keyword evidence="3" id="KW-0238">DNA-binding</keyword>
<dbReference type="PROSITE" id="PS50931">
    <property type="entry name" value="HTH_LYSR"/>
    <property type="match status" value="1"/>
</dbReference>
<dbReference type="Pfam" id="PF03466">
    <property type="entry name" value="LysR_substrate"/>
    <property type="match status" value="1"/>
</dbReference>
<dbReference type="InterPro" id="IPR000847">
    <property type="entry name" value="LysR_HTH_N"/>
</dbReference>
<accession>A0ABS1CEA7</accession>
<name>A0ABS1CEA7_9GAMM</name>
<evidence type="ECO:0000256" key="5">
    <source>
        <dbReference type="ARBA" id="ARBA00023163"/>
    </source>
</evidence>
<evidence type="ECO:0000256" key="2">
    <source>
        <dbReference type="ARBA" id="ARBA00023015"/>
    </source>
</evidence>
<feature type="region of interest" description="Disordered" evidence="6">
    <location>
        <begin position="297"/>
        <end position="317"/>
    </location>
</feature>
<dbReference type="EMBL" id="NRRV01000009">
    <property type="protein sequence ID" value="MBK1630242.1"/>
    <property type="molecule type" value="Genomic_DNA"/>
</dbReference>
<dbReference type="SUPFAM" id="SSF53850">
    <property type="entry name" value="Periplasmic binding protein-like II"/>
    <property type="match status" value="1"/>
</dbReference>
<evidence type="ECO:0000256" key="1">
    <source>
        <dbReference type="ARBA" id="ARBA00009437"/>
    </source>
</evidence>
<dbReference type="InterPro" id="IPR005119">
    <property type="entry name" value="LysR_subst-bd"/>
</dbReference>
<comment type="caution">
    <text evidence="8">The sequence shown here is derived from an EMBL/GenBank/DDBJ whole genome shotgun (WGS) entry which is preliminary data.</text>
</comment>
<keyword evidence="5" id="KW-0804">Transcription</keyword>
<dbReference type="PANTHER" id="PTHR30293:SF2">
    <property type="entry name" value="TRANSCRIPTIONAL ACTIVATOR PROTEIN NHAR"/>
    <property type="match status" value="1"/>
</dbReference>
<dbReference type="SUPFAM" id="SSF46785">
    <property type="entry name" value="Winged helix' DNA-binding domain"/>
    <property type="match status" value="1"/>
</dbReference>
<sequence length="317" mass="34516">MAHLNLKHLRYFWSVASHGSIARAAEILHLTPQTISGQLRELEEQVGAKLFTKSGRGLALTDTGRLVFSYADEMFRIGDELQDVLAGRTPGGGLTLNVGVAMVVPKLLTHRVLAPALAMDEPVRLQCVERPLTELLADLSVHKLDLVLTDSPLNPALNIRAYNHPLGETPSVFCAARSLAARLRPGFPQSLDGAPMLMPSSHSALRRVLDQWLDGLDVKPQVVAEIEDRALMKTFGEAGAGVFSVPQAVEDDVLQKYDVEIIGRTDEVTERFYAISAERRIKHPAVSAITETARSGLFSPRRQVPAPTRPQAVEAGG</sequence>
<dbReference type="Gene3D" id="3.40.190.290">
    <property type="match status" value="1"/>
</dbReference>
<evidence type="ECO:0000256" key="6">
    <source>
        <dbReference type="SAM" id="MobiDB-lite"/>
    </source>
</evidence>
<dbReference type="Proteomes" id="UP000748752">
    <property type="component" value="Unassembled WGS sequence"/>
</dbReference>
<dbReference type="PANTHER" id="PTHR30293">
    <property type="entry name" value="TRANSCRIPTIONAL REGULATORY PROTEIN NAC-RELATED"/>
    <property type="match status" value="1"/>
</dbReference>
<evidence type="ECO:0000313" key="9">
    <source>
        <dbReference type="Proteomes" id="UP000748752"/>
    </source>
</evidence>
<comment type="similarity">
    <text evidence="1">Belongs to the LysR transcriptional regulatory family.</text>
</comment>
<dbReference type="Gene3D" id="1.10.10.10">
    <property type="entry name" value="Winged helix-like DNA-binding domain superfamily/Winged helix DNA-binding domain"/>
    <property type="match status" value="1"/>
</dbReference>
<evidence type="ECO:0000259" key="7">
    <source>
        <dbReference type="PROSITE" id="PS50931"/>
    </source>
</evidence>
<evidence type="ECO:0000256" key="4">
    <source>
        <dbReference type="ARBA" id="ARBA00023159"/>
    </source>
</evidence>
<keyword evidence="4" id="KW-0010">Activator</keyword>
<proteinExistence type="inferred from homology"/>
<evidence type="ECO:0000313" key="8">
    <source>
        <dbReference type="EMBL" id="MBK1630242.1"/>
    </source>
</evidence>
<dbReference type="RefSeq" id="WP_200234886.1">
    <property type="nucleotide sequence ID" value="NZ_NRRV01000009.1"/>
</dbReference>
<dbReference type="NCBIfam" id="NF008284">
    <property type="entry name" value="PRK11062.1"/>
    <property type="match status" value="1"/>
</dbReference>